<proteinExistence type="predicted"/>
<dbReference type="AlphaFoldDB" id="A0A2S9VAZ0"/>
<name>A0A2S9VAZ0_9ALTE</name>
<sequence length="93" mass="10660">MRYLFYISQNYSFEILRPLQQEAHQRGDQCAWFIEGNEVNISLFKEGENRLKSIAEVVDYKPDAVFVPGNIVPAFVPGLQCANAWDTGSFSQR</sequence>
<protein>
    <recommendedName>
        <fullName evidence="3">CDP-glycerol--glycerophosphate glycerophosphotransferase</fullName>
    </recommendedName>
</protein>
<reference evidence="2" key="1">
    <citation type="journal article" date="2020" name="Int. J. Syst. Evol. Microbiol.">
        <title>Alteromonas alba sp. nov., a marine bacterium isolated from the seawater of the West Pacific Ocean.</title>
        <authorList>
            <person name="Sun C."/>
            <person name="Wu Y.-H."/>
            <person name="Xamxidin M."/>
            <person name="Cheng H."/>
            <person name="Xu X.-W."/>
        </authorList>
    </citation>
    <scope>NUCLEOTIDE SEQUENCE [LARGE SCALE GENOMIC DNA]</scope>
    <source>
        <strain evidence="2">190</strain>
    </source>
</reference>
<keyword evidence="2" id="KW-1185">Reference proteome</keyword>
<accession>A0A2S9VAZ0</accession>
<dbReference type="Proteomes" id="UP000238949">
    <property type="component" value="Unassembled WGS sequence"/>
</dbReference>
<dbReference type="RefSeq" id="WP_105934558.1">
    <property type="nucleotide sequence ID" value="NZ_PVNP01000096.1"/>
</dbReference>
<organism evidence="1 2">
    <name type="scientific">Alteromonas alba</name>
    <dbReference type="NCBI Taxonomy" id="2079529"/>
    <lineage>
        <taxon>Bacteria</taxon>
        <taxon>Pseudomonadati</taxon>
        <taxon>Pseudomonadota</taxon>
        <taxon>Gammaproteobacteria</taxon>
        <taxon>Alteromonadales</taxon>
        <taxon>Alteromonadaceae</taxon>
        <taxon>Alteromonas/Salinimonas group</taxon>
        <taxon>Alteromonas</taxon>
    </lineage>
</organism>
<evidence type="ECO:0000313" key="1">
    <source>
        <dbReference type="EMBL" id="PRO73628.1"/>
    </source>
</evidence>
<comment type="caution">
    <text evidence="1">The sequence shown here is derived from an EMBL/GenBank/DDBJ whole genome shotgun (WGS) entry which is preliminary data.</text>
</comment>
<gene>
    <name evidence="1" type="ORF">C6Y40_10540</name>
</gene>
<dbReference type="OrthoDB" id="1522454at2"/>
<evidence type="ECO:0008006" key="3">
    <source>
        <dbReference type="Google" id="ProtNLM"/>
    </source>
</evidence>
<evidence type="ECO:0000313" key="2">
    <source>
        <dbReference type="Proteomes" id="UP000238949"/>
    </source>
</evidence>
<dbReference type="EMBL" id="PVNP01000096">
    <property type="protein sequence ID" value="PRO73628.1"/>
    <property type="molecule type" value="Genomic_DNA"/>
</dbReference>